<keyword evidence="3" id="KW-0677">Repeat</keyword>
<dbReference type="OrthoDB" id="654211at2759"/>
<evidence type="ECO:0000256" key="8">
    <source>
        <dbReference type="ARBA" id="ARBA00023242"/>
    </source>
</evidence>
<feature type="compositionally biased region" description="Basic and acidic residues" evidence="10">
    <location>
        <begin position="393"/>
        <end position="407"/>
    </location>
</feature>
<dbReference type="GO" id="GO:0005737">
    <property type="term" value="C:cytoplasm"/>
    <property type="evidence" value="ECO:0007669"/>
    <property type="project" value="TreeGrafter"/>
</dbReference>
<dbReference type="InterPro" id="IPR013087">
    <property type="entry name" value="Znf_C2H2_type"/>
</dbReference>
<dbReference type="FunFam" id="3.30.160.60:FF:000125">
    <property type="entry name" value="Putative zinc finger protein 143"/>
    <property type="match status" value="2"/>
</dbReference>
<protein>
    <recommendedName>
        <fullName evidence="11">C2H2-type domain-containing protein</fullName>
    </recommendedName>
</protein>
<evidence type="ECO:0000256" key="3">
    <source>
        <dbReference type="ARBA" id="ARBA00022737"/>
    </source>
</evidence>
<feature type="domain" description="C2H2-type" evidence="11">
    <location>
        <begin position="17"/>
        <end position="46"/>
    </location>
</feature>
<dbReference type="GO" id="GO:0008270">
    <property type="term" value="F:zinc ion binding"/>
    <property type="evidence" value="ECO:0007669"/>
    <property type="project" value="UniProtKB-KW"/>
</dbReference>
<evidence type="ECO:0000256" key="10">
    <source>
        <dbReference type="SAM" id="MobiDB-lite"/>
    </source>
</evidence>
<evidence type="ECO:0000256" key="6">
    <source>
        <dbReference type="ARBA" id="ARBA00023015"/>
    </source>
</evidence>
<feature type="region of interest" description="Disordered" evidence="10">
    <location>
        <begin position="237"/>
        <end position="613"/>
    </location>
</feature>
<feature type="region of interest" description="Disordered" evidence="10">
    <location>
        <begin position="123"/>
        <end position="183"/>
    </location>
</feature>
<dbReference type="HOGENOM" id="CLU_391303_0_0_1"/>
<name>A0A0D0C489_9AGAR</name>
<feature type="region of interest" description="Disordered" evidence="10">
    <location>
        <begin position="669"/>
        <end position="705"/>
    </location>
</feature>
<feature type="compositionally biased region" description="Gly residues" evidence="10">
    <location>
        <begin position="243"/>
        <end position="253"/>
    </location>
</feature>
<keyword evidence="2" id="KW-0479">Metal-binding</keyword>
<keyword evidence="7" id="KW-0804">Transcription</keyword>
<keyword evidence="13" id="KW-1185">Reference proteome</keyword>
<dbReference type="GO" id="GO:0000978">
    <property type="term" value="F:RNA polymerase II cis-regulatory region sequence-specific DNA binding"/>
    <property type="evidence" value="ECO:0007669"/>
    <property type="project" value="TreeGrafter"/>
</dbReference>
<evidence type="ECO:0000256" key="9">
    <source>
        <dbReference type="PROSITE-ProRule" id="PRU00042"/>
    </source>
</evidence>
<feature type="compositionally biased region" description="Basic residues" evidence="10">
    <location>
        <begin position="254"/>
        <end position="268"/>
    </location>
</feature>
<gene>
    <name evidence="12" type="ORF">GYMLUDRAFT_207866</name>
</gene>
<dbReference type="EMBL" id="KN834839">
    <property type="protein sequence ID" value="KIK52642.1"/>
    <property type="molecule type" value="Genomic_DNA"/>
</dbReference>
<feature type="compositionally biased region" description="Polar residues" evidence="10">
    <location>
        <begin position="501"/>
        <end position="518"/>
    </location>
</feature>
<comment type="subcellular location">
    <subcellularLocation>
        <location evidence="1">Nucleus</location>
    </subcellularLocation>
</comment>
<dbReference type="SMART" id="SM00355">
    <property type="entry name" value="ZnF_C2H2"/>
    <property type="match status" value="2"/>
</dbReference>
<proteinExistence type="predicted"/>
<sequence>MSSIAPAADKAAIPRPYKCPYPQCGRAFSRLEHQTRHIRTHTGERPFVCSFPACEKKFSRSDELTRHSRIHNNDHATGGSKAAKTKAAKVAAAAATAPTSKVAQSDHYDQISSGDVRQIVAAGRVKKKARSRANSDDEGEMTSYARPTSVSSYDLPHTRRSQVSSTVPANSPLSSQPPSPFTTLSSVAMDELYVLEREEALRRAEYEAKHAEMLRRAEFQTRQQYQEREWDRERYDSYHHYHGGGPGHYGGGSHHTRPRDQHHAHHNHPYLDSYSAHSSYHSDSHPHSVFSNPLSQPPSHSSSYSSLSSYSSSSSHPFTASSSTSTSPYPYPSPSGFRLSKSATTSPVGTPWERIRERGYFGLSNERGDPSPEDLPDDPVGMGDHQDSISNGEARHREAERELEREIKTKRRLSGPAWYATPDAGHSLSHETSPSSSLKPTGSIPAGLGVASHPSQLHRPNAYAHRESQLSSDSEDGGDAVHMKRRKGGRRDDRMGPPESSYRSKTASSVTPTEQDFGSTPYAAAANSNSHAQGPPGQAGPQKSSSGSLPAYTPSGSPFLGPLRGLNLHSANPSRAPSPILLPPTASPGSGSEAALLLTSSPSGSPPSPPSHRERVVGVGAGVGPRNRSLGELTSLAGGAGSHGNINNHGHHPYRDILGEYHSHHGVLLLGDREREREREEGRIRSRDSSRAPSPTLNGHGHAPG</sequence>
<reference evidence="12 13" key="1">
    <citation type="submission" date="2014-04" db="EMBL/GenBank/DDBJ databases">
        <title>Evolutionary Origins and Diversification of the Mycorrhizal Mutualists.</title>
        <authorList>
            <consortium name="DOE Joint Genome Institute"/>
            <consortium name="Mycorrhizal Genomics Consortium"/>
            <person name="Kohler A."/>
            <person name="Kuo A."/>
            <person name="Nagy L.G."/>
            <person name="Floudas D."/>
            <person name="Copeland A."/>
            <person name="Barry K.W."/>
            <person name="Cichocki N."/>
            <person name="Veneault-Fourrey C."/>
            <person name="LaButti K."/>
            <person name="Lindquist E.A."/>
            <person name="Lipzen A."/>
            <person name="Lundell T."/>
            <person name="Morin E."/>
            <person name="Murat C."/>
            <person name="Riley R."/>
            <person name="Ohm R."/>
            <person name="Sun H."/>
            <person name="Tunlid A."/>
            <person name="Henrissat B."/>
            <person name="Grigoriev I.V."/>
            <person name="Hibbett D.S."/>
            <person name="Martin F."/>
        </authorList>
    </citation>
    <scope>NUCLEOTIDE SEQUENCE [LARGE SCALE GENOMIC DNA]</scope>
    <source>
        <strain evidence="12 13">FD-317 M1</strain>
    </source>
</reference>
<feature type="domain" description="C2H2-type" evidence="11">
    <location>
        <begin position="47"/>
        <end position="76"/>
    </location>
</feature>
<keyword evidence="4 9" id="KW-0863">Zinc-finger</keyword>
<feature type="compositionally biased region" description="Low complexity" evidence="10">
    <location>
        <begin position="287"/>
        <end position="328"/>
    </location>
</feature>
<dbReference type="GO" id="GO:0000433">
    <property type="term" value="P:carbon catabolite repression of transcription from RNA polymerase II promoter by glucose"/>
    <property type="evidence" value="ECO:0007669"/>
    <property type="project" value="TreeGrafter"/>
</dbReference>
<feature type="compositionally biased region" description="Basic and acidic residues" evidence="10">
    <location>
        <begin position="671"/>
        <end position="690"/>
    </location>
</feature>
<dbReference type="Proteomes" id="UP000053593">
    <property type="component" value="Unassembled WGS sequence"/>
</dbReference>
<organism evidence="12 13">
    <name type="scientific">Collybiopsis luxurians FD-317 M1</name>
    <dbReference type="NCBI Taxonomy" id="944289"/>
    <lineage>
        <taxon>Eukaryota</taxon>
        <taxon>Fungi</taxon>
        <taxon>Dikarya</taxon>
        <taxon>Basidiomycota</taxon>
        <taxon>Agaricomycotina</taxon>
        <taxon>Agaricomycetes</taxon>
        <taxon>Agaricomycetidae</taxon>
        <taxon>Agaricales</taxon>
        <taxon>Marasmiineae</taxon>
        <taxon>Omphalotaceae</taxon>
        <taxon>Collybiopsis</taxon>
        <taxon>Collybiopsis luxurians</taxon>
    </lineage>
</organism>
<dbReference type="PANTHER" id="PTHR47428:SF1">
    <property type="entry name" value="REGULATORY PROTEIN MIG1-RELATED"/>
    <property type="match status" value="1"/>
</dbReference>
<evidence type="ECO:0000256" key="4">
    <source>
        <dbReference type="ARBA" id="ARBA00022771"/>
    </source>
</evidence>
<dbReference type="PROSITE" id="PS50157">
    <property type="entry name" value="ZINC_FINGER_C2H2_2"/>
    <property type="match status" value="2"/>
</dbReference>
<evidence type="ECO:0000256" key="1">
    <source>
        <dbReference type="ARBA" id="ARBA00004123"/>
    </source>
</evidence>
<dbReference type="SUPFAM" id="SSF57667">
    <property type="entry name" value="beta-beta-alpha zinc fingers"/>
    <property type="match status" value="1"/>
</dbReference>
<evidence type="ECO:0000256" key="2">
    <source>
        <dbReference type="ARBA" id="ARBA00022723"/>
    </source>
</evidence>
<feature type="compositionally biased region" description="Low complexity" evidence="10">
    <location>
        <begin position="426"/>
        <end position="438"/>
    </location>
</feature>
<dbReference type="InterPro" id="IPR036236">
    <property type="entry name" value="Znf_C2H2_sf"/>
</dbReference>
<feature type="compositionally biased region" description="Polar residues" evidence="10">
    <location>
        <begin position="161"/>
        <end position="174"/>
    </location>
</feature>
<keyword evidence="6" id="KW-0805">Transcription regulation</keyword>
<dbReference type="GO" id="GO:0005634">
    <property type="term" value="C:nucleus"/>
    <property type="evidence" value="ECO:0007669"/>
    <property type="project" value="UniProtKB-SubCell"/>
</dbReference>
<dbReference type="AlphaFoldDB" id="A0A0D0C489"/>
<dbReference type="GO" id="GO:0000981">
    <property type="term" value="F:DNA-binding transcription factor activity, RNA polymerase II-specific"/>
    <property type="evidence" value="ECO:0007669"/>
    <property type="project" value="UniProtKB-ARBA"/>
</dbReference>
<accession>A0A0D0C489</accession>
<evidence type="ECO:0000313" key="12">
    <source>
        <dbReference type="EMBL" id="KIK52642.1"/>
    </source>
</evidence>
<evidence type="ECO:0000259" key="11">
    <source>
        <dbReference type="PROSITE" id="PS50157"/>
    </source>
</evidence>
<keyword evidence="8" id="KW-0539">Nucleus</keyword>
<evidence type="ECO:0000256" key="7">
    <source>
        <dbReference type="ARBA" id="ARBA00023163"/>
    </source>
</evidence>
<dbReference type="PANTHER" id="PTHR47428">
    <property type="entry name" value="REGULATORY PROTEIN MIG1-RELATED"/>
    <property type="match status" value="1"/>
</dbReference>
<evidence type="ECO:0000256" key="5">
    <source>
        <dbReference type="ARBA" id="ARBA00022833"/>
    </source>
</evidence>
<dbReference type="Gene3D" id="3.30.160.60">
    <property type="entry name" value="Classic Zinc Finger"/>
    <property type="match status" value="2"/>
</dbReference>
<dbReference type="PROSITE" id="PS00028">
    <property type="entry name" value="ZINC_FINGER_C2H2_1"/>
    <property type="match status" value="2"/>
</dbReference>
<evidence type="ECO:0000313" key="13">
    <source>
        <dbReference type="Proteomes" id="UP000053593"/>
    </source>
</evidence>
<keyword evidence="5" id="KW-0862">Zinc</keyword>
<dbReference type="Pfam" id="PF00096">
    <property type="entry name" value="zf-C2H2"/>
    <property type="match status" value="2"/>
</dbReference>
<dbReference type="InterPro" id="IPR051007">
    <property type="entry name" value="creA/MIG_C2H2-ZnF"/>
</dbReference>